<evidence type="ECO:0000256" key="4">
    <source>
        <dbReference type="ARBA" id="ARBA00022723"/>
    </source>
</evidence>
<dbReference type="GO" id="GO:0090575">
    <property type="term" value="C:RNA polymerase II transcription regulator complex"/>
    <property type="evidence" value="ECO:0007669"/>
    <property type="project" value="TreeGrafter"/>
</dbReference>
<dbReference type="GO" id="GO:0030154">
    <property type="term" value="P:cell differentiation"/>
    <property type="evidence" value="ECO:0007669"/>
    <property type="project" value="TreeGrafter"/>
</dbReference>
<comment type="subcellular location">
    <subcellularLocation>
        <location evidence="1 16">Nucleus</location>
    </subcellularLocation>
</comment>
<dbReference type="CDD" id="cd07161">
    <property type="entry name" value="NR_DBD_EcR"/>
    <property type="match status" value="1"/>
</dbReference>
<evidence type="ECO:0000259" key="18">
    <source>
        <dbReference type="PROSITE" id="PS51030"/>
    </source>
</evidence>
<evidence type="ECO:0000256" key="10">
    <source>
        <dbReference type="ARBA" id="ARBA00023170"/>
    </source>
</evidence>
<protein>
    <recommendedName>
        <fullName evidence="3">Ecdysone receptor</fullName>
    </recommendedName>
    <alternativeName>
        <fullName evidence="12">20-hydroxy-ecdysone receptor</fullName>
    </alternativeName>
    <alternativeName>
        <fullName evidence="13">EcRH</fullName>
    </alternativeName>
    <alternativeName>
        <fullName evidence="14">Ecdysteroid receptor</fullName>
    </alternativeName>
    <alternativeName>
        <fullName evidence="15">Nuclear receptor subfamily 1 group H member 1</fullName>
    </alternativeName>
</protein>
<keyword evidence="7 16" id="KW-0805">Transcription regulation</keyword>
<dbReference type="GO" id="GO:0000122">
    <property type="term" value="P:negative regulation of transcription by RNA polymerase II"/>
    <property type="evidence" value="ECO:0007669"/>
    <property type="project" value="TreeGrafter"/>
</dbReference>
<feature type="region of interest" description="Disordered" evidence="17">
    <location>
        <begin position="83"/>
        <end position="147"/>
    </location>
</feature>
<dbReference type="OrthoDB" id="5837785at2759"/>
<accession>A0A1D2NLV4</accession>
<evidence type="ECO:0000256" key="3">
    <source>
        <dbReference type="ARBA" id="ARBA00022052"/>
    </source>
</evidence>
<dbReference type="PROSITE" id="PS51030">
    <property type="entry name" value="NUCLEAR_REC_DBD_2"/>
    <property type="match status" value="1"/>
</dbReference>
<reference evidence="20 21" key="1">
    <citation type="journal article" date="2016" name="Genome Biol. Evol.">
        <title>Gene Family Evolution Reflects Adaptation to Soil Environmental Stressors in the Genome of the Collembolan Orchesella cincta.</title>
        <authorList>
            <person name="Faddeeva-Vakhrusheva A."/>
            <person name="Derks M.F."/>
            <person name="Anvar S.Y."/>
            <person name="Agamennone V."/>
            <person name="Suring W."/>
            <person name="Smit S."/>
            <person name="van Straalen N.M."/>
            <person name="Roelofs D."/>
        </authorList>
    </citation>
    <scope>NUCLEOTIDE SEQUENCE [LARGE SCALE GENOMIC DNA]</scope>
    <source>
        <tissue evidence="20">Mixed pool</tissue>
    </source>
</reference>
<dbReference type="GO" id="GO:0008270">
    <property type="term" value="F:zinc ion binding"/>
    <property type="evidence" value="ECO:0007669"/>
    <property type="project" value="UniProtKB-KW"/>
</dbReference>
<evidence type="ECO:0000256" key="13">
    <source>
        <dbReference type="ARBA" id="ARBA00030794"/>
    </source>
</evidence>
<dbReference type="GO" id="GO:0045944">
    <property type="term" value="P:positive regulation of transcription by RNA polymerase II"/>
    <property type="evidence" value="ECO:0007669"/>
    <property type="project" value="TreeGrafter"/>
</dbReference>
<dbReference type="InterPro" id="IPR013088">
    <property type="entry name" value="Znf_NHR/GATA"/>
</dbReference>
<dbReference type="InterPro" id="IPR001628">
    <property type="entry name" value="Znf_hrmn_rcpt"/>
</dbReference>
<dbReference type="SUPFAM" id="SSF57716">
    <property type="entry name" value="Glucocorticoid receptor-like (DNA-binding domain)"/>
    <property type="match status" value="1"/>
</dbReference>
<dbReference type="Pfam" id="PF00104">
    <property type="entry name" value="Hormone_recep"/>
    <property type="match status" value="1"/>
</dbReference>
<dbReference type="Proteomes" id="UP000094527">
    <property type="component" value="Unassembled WGS sequence"/>
</dbReference>
<dbReference type="Gene3D" id="3.30.50.10">
    <property type="entry name" value="Erythroid Transcription Factor GATA-1, subunit A"/>
    <property type="match status" value="1"/>
</dbReference>
<dbReference type="GO" id="GO:0000978">
    <property type="term" value="F:RNA polymerase II cis-regulatory region sequence-specific DNA binding"/>
    <property type="evidence" value="ECO:0007669"/>
    <property type="project" value="TreeGrafter"/>
</dbReference>
<keyword evidence="5 16" id="KW-0863">Zinc-finger</keyword>
<dbReference type="Pfam" id="PF00105">
    <property type="entry name" value="zf-C4"/>
    <property type="match status" value="1"/>
</dbReference>
<dbReference type="AlphaFoldDB" id="A0A1D2NLV4"/>
<feature type="compositionally biased region" description="Polar residues" evidence="17">
    <location>
        <begin position="98"/>
        <end position="110"/>
    </location>
</feature>
<dbReference type="OMA" id="PCKEEMS"/>
<feature type="compositionally biased region" description="Low complexity" evidence="17">
    <location>
        <begin position="83"/>
        <end position="97"/>
    </location>
</feature>
<feature type="region of interest" description="Disordered" evidence="17">
    <location>
        <begin position="241"/>
        <end position="261"/>
    </location>
</feature>
<evidence type="ECO:0000256" key="7">
    <source>
        <dbReference type="ARBA" id="ARBA00023015"/>
    </source>
</evidence>
<evidence type="ECO:0000256" key="2">
    <source>
        <dbReference type="ARBA" id="ARBA00008092"/>
    </source>
</evidence>
<dbReference type="InterPro" id="IPR050234">
    <property type="entry name" value="Nuclear_hormone_rcpt_NR1"/>
</dbReference>
<feature type="compositionally biased region" description="Polar residues" evidence="17">
    <location>
        <begin position="7"/>
        <end position="18"/>
    </location>
</feature>
<dbReference type="GO" id="GO:0035076">
    <property type="term" value="P:ecdysone receptor signaling pathway"/>
    <property type="evidence" value="ECO:0007669"/>
    <property type="project" value="InterPro"/>
</dbReference>
<dbReference type="PROSITE" id="PS00031">
    <property type="entry name" value="NUCLEAR_REC_DBD_1"/>
    <property type="match status" value="1"/>
</dbReference>
<dbReference type="STRING" id="48709.A0A1D2NLV4"/>
<evidence type="ECO:0000259" key="19">
    <source>
        <dbReference type="PROSITE" id="PS51843"/>
    </source>
</evidence>
<dbReference type="EMBL" id="LJIJ01000008">
    <property type="protein sequence ID" value="ODN06268.1"/>
    <property type="molecule type" value="Genomic_DNA"/>
</dbReference>
<evidence type="ECO:0000256" key="14">
    <source>
        <dbReference type="ARBA" id="ARBA00033003"/>
    </source>
</evidence>
<dbReference type="InterPro" id="IPR003069">
    <property type="entry name" value="Ecdystd_rcpt"/>
</dbReference>
<keyword evidence="9 16" id="KW-0804">Transcription</keyword>
<evidence type="ECO:0000313" key="20">
    <source>
        <dbReference type="EMBL" id="ODN06268.1"/>
    </source>
</evidence>
<dbReference type="InterPro" id="IPR041889">
    <property type="entry name" value="NR_LBD_EcR"/>
</dbReference>
<keyword evidence="8 16" id="KW-0238">DNA-binding</keyword>
<evidence type="ECO:0000256" key="9">
    <source>
        <dbReference type="ARBA" id="ARBA00023163"/>
    </source>
</evidence>
<dbReference type="SMART" id="SM00430">
    <property type="entry name" value="HOLI"/>
    <property type="match status" value="1"/>
</dbReference>
<name>A0A1D2NLV4_ORCCI</name>
<comment type="similarity">
    <text evidence="2">Belongs to the nuclear hormone receptor family. NR1 subfamily.</text>
</comment>
<feature type="region of interest" description="Disordered" evidence="17">
    <location>
        <begin position="1"/>
        <end position="35"/>
    </location>
</feature>
<dbReference type="PRINTS" id="PR00398">
    <property type="entry name" value="STRDHORMONER"/>
</dbReference>
<feature type="compositionally biased region" description="Low complexity" evidence="17">
    <location>
        <begin position="111"/>
        <end position="121"/>
    </location>
</feature>
<evidence type="ECO:0000256" key="17">
    <source>
        <dbReference type="SAM" id="MobiDB-lite"/>
    </source>
</evidence>
<evidence type="ECO:0000256" key="16">
    <source>
        <dbReference type="RuleBase" id="RU004334"/>
    </source>
</evidence>
<dbReference type="GO" id="GO:0004879">
    <property type="term" value="F:nuclear receptor activity"/>
    <property type="evidence" value="ECO:0007669"/>
    <property type="project" value="InterPro"/>
</dbReference>
<evidence type="ECO:0000256" key="6">
    <source>
        <dbReference type="ARBA" id="ARBA00022833"/>
    </source>
</evidence>
<evidence type="ECO:0000256" key="15">
    <source>
        <dbReference type="ARBA" id="ARBA00033286"/>
    </source>
</evidence>
<evidence type="ECO:0000256" key="11">
    <source>
        <dbReference type="ARBA" id="ARBA00023242"/>
    </source>
</evidence>
<dbReference type="PRINTS" id="PR00047">
    <property type="entry name" value="STROIDFINGER"/>
</dbReference>
<evidence type="ECO:0000256" key="12">
    <source>
        <dbReference type="ARBA" id="ARBA00029963"/>
    </source>
</evidence>
<keyword evidence="4 16" id="KW-0479">Metal-binding</keyword>
<dbReference type="InterPro" id="IPR001723">
    <property type="entry name" value="Nuclear_hrmn_rcpt"/>
</dbReference>
<dbReference type="FunFam" id="3.30.50.10:FF:000031">
    <property type="entry name" value="Ecdysone receptor A1"/>
    <property type="match status" value="1"/>
</dbReference>
<keyword evidence="11 16" id="KW-0539">Nucleus</keyword>
<dbReference type="GO" id="GO:0035100">
    <property type="term" value="F:ecdysone binding"/>
    <property type="evidence" value="ECO:0007669"/>
    <property type="project" value="InterPro"/>
</dbReference>
<evidence type="ECO:0000313" key="21">
    <source>
        <dbReference type="Proteomes" id="UP000094527"/>
    </source>
</evidence>
<feature type="compositionally biased region" description="Basic residues" evidence="17">
    <location>
        <begin position="19"/>
        <end position="35"/>
    </location>
</feature>
<keyword evidence="10 16" id="KW-0675">Receptor</keyword>
<comment type="caution">
    <text evidence="20">The sequence shown here is derived from an EMBL/GenBank/DDBJ whole genome shotgun (WGS) entry which is preliminary data.</text>
</comment>
<dbReference type="InterPro" id="IPR000536">
    <property type="entry name" value="Nucl_hrmn_rcpt_lig-bd"/>
</dbReference>
<sequence length="568" mass="63927">MGDDTEVTSSSTASSKQNGNHHHHNHNNSHHHHHAHHPELIIADVIVTQTNLETDCVGGSGSGDVDLDLWDLDLNNVYVNNGSVESNQGNNNNSLSGAFSTGKRTTTRHNSLAVSSFSDSSSGREDLSPPGGFGADSCGDGKKKKGPVPRQQEELCLVCGDRASGYHYNALTCEGCKGFFRRSITKNAVYQCKYGNSCEIDMYMRRKCQECRLKKCLTVGMRPECVVPEYQCAVKREAKKAQKEKDKPNSTTQSPTPKEVEQIKVIKDERLMNTPDNRLSGKLQGGAGRSLSVEQEELINRLVYFQDEFEQPSEEDLKRLSALPTEGEDASEVRFRHITEMTILTVQLIVEFSKRLPGFDKLEREDQITLLKEPPVQIHDSEAKFKHITEMTILTVQLTVEFAKRLPGFDTLLREDQITLLKVVKMGPVACSSEVMMLRTARRYDFQTDTIVFANNHPYSRENYCMAGVGDSADPLFNFCRHMCTMKVDNAEYALLTAIVIFSERPCLLEPRKVEKIQEIYLEALRAYVEYLHPVRPGVNFARLLGFSLKLKNKKLPPFLAEIWDVST</sequence>
<evidence type="ECO:0000256" key="1">
    <source>
        <dbReference type="ARBA" id="ARBA00004123"/>
    </source>
</evidence>
<evidence type="ECO:0000256" key="8">
    <source>
        <dbReference type="ARBA" id="ARBA00023125"/>
    </source>
</evidence>
<organism evidence="20 21">
    <name type="scientific">Orchesella cincta</name>
    <name type="common">Springtail</name>
    <name type="synonym">Podura cincta</name>
    <dbReference type="NCBI Taxonomy" id="48709"/>
    <lineage>
        <taxon>Eukaryota</taxon>
        <taxon>Metazoa</taxon>
        <taxon>Ecdysozoa</taxon>
        <taxon>Arthropoda</taxon>
        <taxon>Hexapoda</taxon>
        <taxon>Collembola</taxon>
        <taxon>Entomobryomorpha</taxon>
        <taxon>Entomobryoidea</taxon>
        <taxon>Orchesellidae</taxon>
        <taxon>Orchesellinae</taxon>
        <taxon>Orchesella</taxon>
    </lineage>
</organism>
<dbReference type="PROSITE" id="PS51843">
    <property type="entry name" value="NR_LBD"/>
    <property type="match status" value="1"/>
</dbReference>
<keyword evidence="6 16" id="KW-0862">Zinc</keyword>
<feature type="domain" description="NR LBD" evidence="19">
    <location>
        <begin position="294"/>
        <end position="568"/>
    </location>
</feature>
<feature type="domain" description="Nuclear receptor" evidence="18">
    <location>
        <begin position="153"/>
        <end position="228"/>
    </location>
</feature>
<dbReference type="SUPFAM" id="SSF48508">
    <property type="entry name" value="Nuclear receptor ligand-binding domain"/>
    <property type="match status" value="2"/>
</dbReference>
<evidence type="ECO:0000256" key="5">
    <source>
        <dbReference type="ARBA" id="ARBA00022771"/>
    </source>
</evidence>
<dbReference type="PANTHER" id="PTHR24082">
    <property type="entry name" value="NUCLEAR HORMONE RECEPTOR"/>
    <property type="match status" value="1"/>
</dbReference>
<dbReference type="CDD" id="cd06938">
    <property type="entry name" value="NR_LBD_EcR"/>
    <property type="match status" value="1"/>
</dbReference>
<dbReference type="Gene3D" id="1.10.565.10">
    <property type="entry name" value="Retinoid X Receptor"/>
    <property type="match status" value="2"/>
</dbReference>
<keyword evidence="21" id="KW-1185">Reference proteome</keyword>
<dbReference type="PRINTS" id="PR01283">
    <property type="entry name" value="ECDYSTEROIDR"/>
</dbReference>
<dbReference type="PANTHER" id="PTHR24082:SF507">
    <property type="entry name" value="BILE ACID RECEPTOR-RELATED"/>
    <property type="match status" value="1"/>
</dbReference>
<proteinExistence type="inferred from homology"/>
<dbReference type="InterPro" id="IPR035500">
    <property type="entry name" value="NHR-like_dom_sf"/>
</dbReference>
<dbReference type="SMART" id="SM00399">
    <property type="entry name" value="ZnF_C4"/>
    <property type="match status" value="1"/>
</dbReference>
<gene>
    <name evidence="20" type="ORF">Ocin01_00394</name>
</gene>